<reference evidence="3 4" key="1">
    <citation type="submission" date="2019-02" db="EMBL/GenBank/DDBJ databases">
        <title>Genome sequencing of the rare red list fungi Phellinidium pouzarii.</title>
        <authorList>
            <person name="Buettner E."/>
            <person name="Kellner H."/>
        </authorList>
    </citation>
    <scope>NUCLEOTIDE SEQUENCE [LARGE SCALE GENOMIC DNA]</scope>
    <source>
        <strain evidence="3 4">DSM 108285</strain>
    </source>
</reference>
<feature type="region of interest" description="Disordered" evidence="1">
    <location>
        <begin position="1"/>
        <end position="45"/>
    </location>
</feature>
<feature type="compositionally biased region" description="Pro residues" evidence="1">
    <location>
        <begin position="179"/>
        <end position="197"/>
    </location>
</feature>
<dbReference type="AlphaFoldDB" id="A0A4S4LH12"/>
<dbReference type="InterPro" id="IPR035965">
    <property type="entry name" value="PAS-like_dom_sf"/>
</dbReference>
<proteinExistence type="predicted"/>
<gene>
    <name evidence="3" type="ORF">EW145_g851</name>
</gene>
<evidence type="ECO:0000259" key="2">
    <source>
        <dbReference type="PROSITE" id="PS50112"/>
    </source>
</evidence>
<feature type="compositionally biased region" description="Low complexity" evidence="1">
    <location>
        <begin position="198"/>
        <end position="217"/>
    </location>
</feature>
<keyword evidence="4" id="KW-1185">Reference proteome</keyword>
<sequence>MASLALDLSRLCNPPEDGKGEDNTRSPSPAAPLPDPDPDPGVDVDVDVDAPSLSFIVICEASRGVRICIYDSSCAWDRLTTMDFGQGTVTFVSDSVSDIIGFEREETIGLPASAFAHPEDAAQLYHVYQVGPHLVGGVSPATSGVKAMYNASTAQEVYIIAPTAAQFEIRRWNDAAPAPSAPPSAPPSTPVSPPDPGTPLSTSSDDPTSAPSTPMPSEDAYIPRSSTPPLPLHELSGLMLSEDPPQSPRTALILDRFSMNCTVMHITNDDILPVSLTMGRSFYDFVTAADEDKVRSAMDTVKGWGVNERGHPSDGGFAFYRFKVLLKGRNSRHVGDEARWITDHVLLKEILSYSIRPHDPAPARHRHAQQSNVPAKHPYRDGRPSTQGASTAETPISSSSRSRMQSRAPFERGGVHRKDEMVVDAIFSPQSDGIIVILRRSGQSSDSQLHLR</sequence>
<dbReference type="PROSITE" id="PS50112">
    <property type="entry name" value="PAS"/>
    <property type="match status" value="1"/>
</dbReference>
<name>A0A4S4LH12_9AGAM</name>
<protein>
    <recommendedName>
        <fullName evidence="2">PAS domain-containing protein</fullName>
    </recommendedName>
</protein>
<evidence type="ECO:0000313" key="3">
    <source>
        <dbReference type="EMBL" id="THH11159.1"/>
    </source>
</evidence>
<dbReference type="Gene3D" id="3.30.450.20">
    <property type="entry name" value="PAS domain"/>
    <property type="match status" value="1"/>
</dbReference>
<feature type="compositionally biased region" description="Polar residues" evidence="1">
    <location>
        <begin position="384"/>
        <end position="396"/>
    </location>
</feature>
<dbReference type="CDD" id="cd00130">
    <property type="entry name" value="PAS"/>
    <property type="match status" value="1"/>
</dbReference>
<dbReference type="EMBL" id="SGPK01000019">
    <property type="protein sequence ID" value="THH11159.1"/>
    <property type="molecule type" value="Genomic_DNA"/>
</dbReference>
<feature type="region of interest" description="Disordered" evidence="1">
    <location>
        <begin position="357"/>
        <end position="415"/>
    </location>
</feature>
<dbReference type="SUPFAM" id="SSF55785">
    <property type="entry name" value="PYP-like sensor domain (PAS domain)"/>
    <property type="match status" value="1"/>
</dbReference>
<dbReference type="OrthoDB" id="411251at2759"/>
<dbReference type="Proteomes" id="UP000308199">
    <property type="component" value="Unassembled WGS sequence"/>
</dbReference>
<evidence type="ECO:0000256" key="1">
    <source>
        <dbReference type="SAM" id="MobiDB-lite"/>
    </source>
</evidence>
<feature type="domain" description="PAS" evidence="2">
    <location>
        <begin position="86"/>
        <end position="129"/>
    </location>
</feature>
<feature type="compositionally biased region" description="Low complexity" evidence="1">
    <location>
        <begin position="397"/>
        <end position="407"/>
    </location>
</feature>
<comment type="caution">
    <text evidence="3">The sequence shown here is derived from an EMBL/GenBank/DDBJ whole genome shotgun (WGS) entry which is preliminary data.</text>
</comment>
<accession>A0A4S4LH12</accession>
<dbReference type="InterPro" id="IPR000014">
    <property type="entry name" value="PAS"/>
</dbReference>
<feature type="region of interest" description="Disordered" evidence="1">
    <location>
        <begin position="175"/>
        <end position="245"/>
    </location>
</feature>
<feature type="compositionally biased region" description="Acidic residues" evidence="1">
    <location>
        <begin position="36"/>
        <end position="45"/>
    </location>
</feature>
<organism evidence="3 4">
    <name type="scientific">Phellinidium pouzarii</name>
    <dbReference type="NCBI Taxonomy" id="167371"/>
    <lineage>
        <taxon>Eukaryota</taxon>
        <taxon>Fungi</taxon>
        <taxon>Dikarya</taxon>
        <taxon>Basidiomycota</taxon>
        <taxon>Agaricomycotina</taxon>
        <taxon>Agaricomycetes</taxon>
        <taxon>Hymenochaetales</taxon>
        <taxon>Hymenochaetaceae</taxon>
        <taxon>Phellinidium</taxon>
    </lineage>
</organism>
<evidence type="ECO:0000313" key="4">
    <source>
        <dbReference type="Proteomes" id="UP000308199"/>
    </source>
</evidence>